<dbReference type="Proteomes" id="UP001501666">
    <property type="component" value="Unassembled WGS sequence"/>
</dbReference>
<feature type="compositionally biased region" description="Basic and acidic residues" evidence="1">
    <location>
        <begin position="49"/>
        <end position="58"/>
    </location>
</feature>
<feature type="region of interest" description="Disordered" evidence="1">
    <location>
        <begin position="39"/>
        <end position="73"/>
    </location>
</feature>
<sequence length="73" mass="7760">MESLQVKGLIALSFIHICNDKSSGIDSCADQVLLPDPHSIGPASPSWHAARDDGDRARCRSLMDPPGLEGTAM</sequence>
<gene>
    <name evidence="2" type="ORF">GCM10010412_022070</name>
</gene>
<proteinExistence type="predicted"/>
<organism evidence="2 3">
    <name type="scientific">Nonomuraea recticatena</name>
    <dbReference type="NCBI Taxonomy" id="46178"/>
    <lineage>
        <taxon>Bacteria</taxon>
        <taxon>Bacillati</taxon>
        <taxon>Actinomycetota</taxon>
        <taxon>Actinomycetes</taxon>
        <taxon>Streptosporangiales</taxon>
        <taxon>Streptosporangiaceae</taxon>
        <taxon>Nonomuraea</taxon>
    </lineage>
</organism>
<evidence type="ECO:0000313" key="2">
    <source>
        <dbReference type="EMBL" id="GAA2653731.1"/>
    </source>
</evidence>
<keyword evidence="3" id="KW-1185">Reference proteome</keyword>
<reference evidence="2 3" key="1">
    <citation type="journal article" date="2019" name="Int. J. Syst. Evol. Microbiol.">
        <title>The Global Catalogue of Microorganisms (GCM) 10K type strain sequencing project: providing services to taxonomists for standard genome sequencing and annotation.</title>
        <authorList>
            <consortium name="The Broad Institute Genomics Platform"/>
            <consortium name="The Broad Institute Genome Sequencing Center for Infectious Disease"/>
            <person name="Wu L."/>
            <person name="Ma J."/>
        </authorList>
    </citation>
    <scope>NUCLEOTIDE SEQUENCE [LARGE SCALE GENOMIC DNA]</scope>
    <source>
        <strain evidence="2 3">JCM 6835</strain>
    </source>
</reference>
<name>A0ABN3RIU4_9ACTN</name>
<accession>A0ABN3RIU4</accession>
<protein>
    <submittedName>
        <fullName evidence="2">Uncharacterized protein</fullName>
    </submittedName>
</protein>
<dbReference type="EMBL" id="BAAATE010000004">
    <property type="protein sequence ID" value="GAA2653731.1"/>
    <property type="molecule type" value="Genomic_DNA"/>
</dbReference>
<comment type="caution">
    <text evidence="2">The sequence shown here is derived from an EMBL/GenBank/DDBJ whole genome shotgun (WGS) entry which is preliminary data.</text>
</comment>
<evidence type="ECO:0000313" key="3">
    <source>
        <dbReference type="Proteomes" id="UP001501666"/>
    </source>
</evidence>
<evidence type="ECO:0000256" key="1">
    <source>
        <dbReference type="SAM" id="MobiDB-lite"/>
    </source>
</evidence>